<evidence type="ECO:0000256" key="1">
    <source>
        <dbReference type="ARBA" id="ARBA00022679"/>
    </source>
</evidence>
<evidence type="ECO:0000313" key="3">
    <source>
        <dbReference type="EMBL" id="MEI5995777.1"/>
    </source>
</evidence>
<dbReference type="Gene3D" id="3.40.50.2000">
    <property type="entry name" value="Glycogen Phosphorylase B"/>
    <property type="match status" value="2"/>
</dbReference>
<organism evidence="3 4">
    <name type="scientific">Paraburkholderia bengalensis</name>
    <dbReference type="NCBI Taxonomy" id="2747562"/>
    <lineage>
        <taxon>Bacteria</taxon>
        <taxon>Pseudomonadati</taxon>
        <taxon>Pseudomonadota</taxon>
        <taxon>Betaproteobacteria</taxon>
        <taxon>Burkholderiales</taxon>
        <taxon>Burkholderiaceae</taxon>
        <taxon>Paraburkholderia</taxon>
    </lineage>
</organism>
<dbReference type="EMBL" id="JACFYJ010000001">
    <property type="protein sequence ID" value="MEI5995777.1"/>
    <property type="molecule type" value="Genomic_DNA"/>
</dbReference>
<sequence>MHKVIISNGVFRFHLVSAAVEAARRGALDMFLTGAYPTGHLMGPVARWIARLSPPVARFLDRASSGLPESRVRSVWLAELFIQSGVACGKLLHLHDLNNRLQSIGLQLYGWLARRPIARSQAQIYHYRAGYGGSSVDLAKRMGMLCLCDHSIASPLVLEFMVDHGGVIPTPDLIPRTKLSPMWKRVMADIDAADHVLVNSEFVRTTLMLHRTPKNKISVVYQGLDEKFVDCVPPAAQPSGANHILFAGEVSRRKGFDLVIQALEATASKDWVLTVAGGINEKERHIYQAFLSRSNVLHLGFVSRQKLAELMSGIPIFLFPSLAEGSARVVFEALACGCYVITTPNAGSVVEDGVHGALVPPGDAASLRLAIEKALSDPSLVRDIGVRNRTFVRDQHSQDKYGDQLNALYGRLLVARGSHRTESIKTNSLS</sequence>
<dbReference type="CDD" id="cd03801">
    <property type="entry name" value="GT4_PimA-like"/>
    <property type="match status" value="1"/>
</dbReference>
<dbReference type="SUPFAM" id="SSF53756">
    <property type="entry name" value="UDP-Glycosyltransferase/glycogen phosphorylase"/>
    <property type="match status" value="1"/>
</dbReference>
<feature type="domain" description="Glycosyl transferase family 1" evidence="2">
    <location>
        <begin position="238"/>
        <end position="387"/>
    </location>
</feature>
<evidence type="ECO:0000259" key="2">
    <source>
        <dbReference type="Pfam" id="PF00534"/>
    </source>
</evidence>
<keyword evidence="1" id="KW-0808">Transferase</keyword>
<comment type="caution">
    <text evidence="3">The sequence shown here is derived from an EMBL/GenBank/DDBJ whole genome shotgun (WGS) entry which is preliminary data.</text>
</comment>
<dbReference type="PANTHER" id="PTHR46401">
    <property type="entry name" value="GLYCOSYLTRANSFERASE WBBK-RELATED"/>
    <property type="match status" value="1"/>
</dbReference>
<accession>A0ABU8IJJ8</accession>
<dbReference type="Proteomes" id="UP001386437">
    <property type="component" value="Unassembled WGS sequence"/>
</dbReference>
<reference evidence="3 4" key="1">
    <citation type="journal article" date="2022" name="Arch. Microbiol.">
        <title>Paraburkholderia bengalensis sp. nov. isolated from roots of Oryza sativa, IR64.</title>
        <authorList>
            <person name="Nag P."/>
            <person name="Mondal N."/>
            <person name="Sarkar J."/>
            <person name="Das S."/>
        </authorList>
    </citation>
    <scope>NUCLEOTIDE SEQUENCE [LARGE SCALE GENOMIC DNA]</scope>
    <source>
        <strain evidence="3 4">IR64_4_BI</strain>
    </source>
</reference>
<evidence type="ECO:0000313" key="4">
    <source>
        <dbReference type="Proteomes" id="UP001386437"/>
    </source>
</evidence>
<dbReference type="InterPro" id="IPR001296">
    <property type="entry name" value="Glyco_trans_1"/>
</dbReference>
<name>A0ABU8IJJ8_9BURK</name>
<dbReference type="Pfam" id="PF00534">
    <property type="entry name" value="Glycos_transf_1"/>
    <property type="match status" value="1"/>
</dbReference>
<gene>
    <name evidence="3" type="ORF">H3V53_00670</name>
</gene>
<proteinExistence type="predicted"/>
<dbReference type="PANTHER" id="PTHR46401:SF2">
    <property type="entry name" value="GLYCOSYLTRANSFERASE WBBK-RELATED"/>
    <property type="match status" value="1"/>
</dbReference>
<dbReference type="RefSeq" id="WP_336596246.1">
    <property type="nucleotide sequence ID" value="NZ_JACFYJ010000001.1"/>
</dbReference>
<protein>
    <submittedName>
        <fullName evidence="3">Glycosyltransferase family 4 protein</fullName>
    </submittedName>
</protein>
<keyword evidence="4" id="KW-1185">Reference proteome</keyword>